<dbReference type="AlphaFoldDB" id="A0A1Q4I291"/>
<dbReference type="GO" id="GO:0019646">
    <property type="term" value="P:aerobic electron transport chain"/>
    <property type="evidence" value="ECO:0007669"/>
    <property type="project" value="InterPro"/>
</dbReference>
<dbReference type="PANTHER" id="PTHR11403">
    <property type="entry name" value="CYTOCHROME C OXIDASE SUBUNIT III"/>
    <property type="match status" value="1"/>
</dbReference>
<proteinExistence type="inferred from homology"/>
<dbReference type="SUPFAM" id="SSF81452">
    <property type="entry name" value="Cytochrome c oxidase subunit III-like"/>
    <property type="match status" value="1"/>
</dbReference>
<gene>
    <name evidence="12" type="ORF">BRW65_01255</name>
</gene>
<dbReference type="EMBL" id="MPNT01000001">
    <property type="protein sequence ID" value="OJZ76094.1"/>
    <property type="molecule type" value="Genomic_DNA"/>
</dbReference>
<evidence type="ECO:0000256" key="10">
    <source>
        <dbReference type="SAM" id="Phobius"/>
    </source>
</evidence>
<evidence type="ECO:0000256" key="9">
    <source>
        <dbReference type="RuleBase" id="RU003376"/>
    </source>
</evidence>
<evidence type="ECO:0000256" key="6">
    <source>
        <dbReference type="ARBA" id="ARBA00023136"/>
    </source>
</evidence>
<dbReference type="STRING" id="53378.BRW65_01255"/>
<comment type="subcellular location">
    <subcellularLocation>
        <location evidence="9">Cell membrane</location>
        <topology evidence="9">Multi-pass membrane protein</topology>
    </subcellularLocation>
    <subcellularLocation>
        <location evidence="1">Membrane</location>
        <topology evidence="1">Multi-pass membrane protein</topology>
    </subcellularLocation>
</comment>
<evidence type="ECO:0000256" key="7">
    <source>
        <dbReference type="ARBA" id="ARBA00031400"/>
    </source>
</evidence>
<feature type="transmembrane region" description="Helical" evidence="10">
    <location>
        <begin position="64"/>
        <end position="87"/>
    </location>
</feature>
<keyword evidence="6 10" id="KW-0472">Membrane</keyword>
<keyword evidence="4 9" id="KW-0812">Transmembrane</keyword>
<reference evidence="12 13" key="1">
    <citation type="submission" date="2016-11" db="EMBL/GenBank/DDBJ databases">
        <title>Genome sequences of unsequenced Mycobacteria.</title>
        <authorList>
            <person name="Greninger A.L."/>
            <person name="Fang F."/>
            <person name="Jerome K.R."/>
        </authorList>
    </citation>
    <scope>NUCLEOTIDE SEQUENCE [LARGE SCALE GENOMIC DNA]</scope>
    <source>
        <strain evidence="12 13">M11</strain>
    </source>
</reference>
<accession>A0A1Q4I291</accession>
<feature type="transmembrane region" description="Helical" evidence="10">
    <location>
        <begin position="179"/>
        <end position="197"/>
    </location>
</feature>
<comment type="caution">
    <text evidence="12">The sequence shown here is derived from an EMBL/GenBank/DDBJ whole genome shotgun (WGS) entry which is preliminary data.</text>
</comment>
<dbReference type="Gene3D" id="1.20.120.80">
    <property type="entry name" value="Cytochrome c oxidase, subunit III, four-helix bundle"/>
    <property type="match status" value="1"/>
</dbReference>
<dbReference type="InterPro" id="IPR024791">
    <property type="entry name" value="Cyt_c/ubiquinol_Oxase_su3"/>
</dbReference>
<feature type="domain" description="Heme-copper oxidase subunit III family profile" evidence="11">
    <location>
        <begin position="24"/>
        <end position="198"/>
    </location>
</feature>
<dbReference type="InterPro" id="IPR013833">
    <property type="entry name" value="Cyt_c_oxidase_su3_a-hlx"/>
</dbReference>
<feature type="transmembrane region" description="Helical" evidence="10">
    <location>
        <begin position="93"/>
        <end position="110"/>
    </location>
</feature>
<evidence type="ECO:0000313" key="12">
    <source>
        <dbReference type="EMBL" id="OJZ76094.1"/>
    </source>
</evidence>
<dbReference type="PANTHER" id="PTHR11403:SF6">
    <property type="entry name" value="NITRIC OXIDE REDUCTASE SUBUNIT E"/>
    <property type="match status" value="1"/>
</dbReference>
<dbReference type="OrthoDB" id="9810850at2"/>
<organism evidence="12 13">
    <name type="scientific">Mycobacterium paraffinicum</name>
    <dbReference type="NCBI Taxonomy" id="53378"/>
    <lineage>
        <taxon>Bacteria</taxon>
        <taxon>Bacillati</taxon>
        <taxon>Actinomycetota</taxon>
        <taxon>Actinomycetes</taxon>
        <taxon>Mycobacteriales</taxon>
        <taxon>Mycobacteriaceae</taxon>
        <taxon>Mycobacterium</taxon>
    </lineage>
</organism>
<sequence>MTTAQTEVPATADVRRGRVPGEPGVWIMILGDLIVFGVLFVLFMSQRGSDPDLFNRSQLTLHRAFGGVNTLVLVTSSLLVVLAVGAIRAGERVARLLLCGALACAGIFLVNKGIEWTALIADGNGLSSNSYFTYFFVMTGLHAAHVIFGAALLIAMVVLSGKDRLSETPIGLIESFGCYWHLIDILWLIIFPLLYLVH</sequence>
<feature type="transmembrane region" description="Helical" evidence="10">
    <location>
        <begin position="131"/>
        <end position="159"/>
    </location>
</feature>
<dbReference type="InterPro" id="IPR035973">
    <property type="entry name" value="Cyt_c_oxidase_su3-like_sf"/>
</dbReference>
<evidence type="ECO:0000256" key="3">
    <source>
        <dbReference type="ARBA" id="ARBA00022347"/>
    </source>
</evidence>
<evidence type="ECO:0000313" key="13">
    <source>
        <dbReference type="Proteomes" id="UP000186438"/>
    </source>
</evidence>
<evidence type="ECO:0000256" key="1">
    <source>
        <dbReference type="ARBA" id="ARBA00004141"/>
    </source>
</evidence>
<name>A0A1Q4I291_9MYCO</name>
<keyword evidence="5 10" id="KW-1133">Transmembrane helix</keyword>
<evidence type="ECO:0000256" key="4">
    <source>
        <dbReference type="ARBA" id="ARBA00022692"/>
    </source>
</evidence>
<dbReference type="Proteomes" id="UP000186438">
    <property type="component" value="Unassembled WGS sequence"/>
</dbReference>
<evidence type="ECO:0000259" key="11">
    <source>
        <dbReference type="PROSITE" id="PS50253"/>
    </source>
</evidence>
<dbReference type="GO" id="GO:0005886">
    <property type="term" value="C:plasma membrane"/>
    <property type="evidence" value="ECO:0007669"/>
    <property type="project" value="UniProtKB-SubCell"/>
</dbReference>
<dbReference type="GO" id="GO:0004129">
    <property type="term" value="F:cytochrome-c oxidase activity"/>
    <property type="evidence" value="ECO:0007669"/>
    <property type="project" value="UniProtKB-EC"/>
</dbReference>
<comment type="similarity">
    <text evidence="2 9">Belongs to the cytochrome c oxidase subunit 3 family.</text>
</comment>
<comment type="catalytic activity">
    <reaction evidence="8">
        <text>4 Fe(II)-[cytochrome c] + O2 + 8 H(+)(in) = 4 Fe(III)-[cytochrome c] + 2 H2O + 4 H(+)(out)</text>
        <dbReference type="Rhea" id="RHEA:11436"/>
        <dbReference type="Rhea" id="RHEA-COMP:10350"/>
        <dbReference type="Rhea" id="RHEA-COMP:14399"/>
        <dbReference type="ChEBI" id="CHEBI:15377"/>
        <dbReference type="ChEBI" id="CHEBI:15378"/>
        <dbReference type="ChEBI" id="CHEBI:15379"/>
        <dbReference type="ChEBI" id="CHEBI:29033"/>
        <dbReference type="ChEBI" id="CHEBI:29034"/>
        <dbReference type="EC" id="7.1.1.9"/>
    </reaction>
</comment>
<keyword evidence="13" id="KW-1185">Reference proteome</keyword>
<evidence type="ECO:0000256" key="5">
    <source>
        <dbReference type="ARBA" id="ARBA00022989"/>
    </source>
</evidence>
<dbReference type="PROSITE" id="PS50253">
    <property type="entry name" value="COX3"/>
    <property type="match status" value="1"/>
</dbReference>
<dbReference type="InterPro" id="IPR000298">
    <property type="entry name" value="Cyt_c_oxidase-like_su3"/>
</dbReference>
<evidence type="ECO:0000256" key="8">
    <source>
        <dbReference type="ARBA" id="ARBA00047816"/>
    </source>
</evidence>
<dbReference type="Pfam" id="PF00510">
    <property type="entry name" value="COX3"/>
    <property type="match status" value="1"/>
</dbReference>
<feature type="transmembrane region" description="Helical" evidence="10">
    <location>
        <begin position="25"/>
        <end position="43"/>
    </location>
</feature>
<protein>
    <recommendedName>
        <fullName evidence="3">Probable cytochrome c oxidase subunit 3</fullName>
    </recommendedName>
    <alternativeName>
        <fullName evidence="7">Cytochrome aa3 subunit 3</fullName>
    </alternativeName>
</protein>
<evidence type="ECO:0000256" key="2">
    <source>
        <dbReference type="ARBA" id="ARBA00010581"/>
    </source>
</evidence>